<feature type="transmembrane region" description="Helical" evidence="1">
    <location>
        <begin position="45"/>
        <end position="66"/>
    </location>
</feature>
<reference evidence="2 3" key="1">
    <citation type="submission" date="2023-03" db="EMBL/GenBank/DDBJ databases">
        <title>High recombination rates correlate with genetic variation in Cardiocondyla obscurior ants.</title>
        <authorList>
            <person name="Errbii M."/>
        </authorList>
    </citation>
    <scope>NUCLEOTIDE SEQUENCE [LARGE SCALE GENOMIC DNA]</scope>
    <source>
        <strain evidence="2">Alpha-2009</strain>
        <tissue evidence="2">Whole body</tissue>
    </source>
</reference>
<gene>
    <name evidence="2" type="ORF">PUN28_019746</name>
</gene>
<dbReference type="AlphaFoldDB" id="A0AAW2E758"/>
<proteinExistence type="predicted"/>
<sequence length="67" mass="8017">MAPLNFEKNFYRMRLSICSSVGFPFLFVVNTRAFCGAYPVISRYIVFLSVYISLYIYFDYLFSFFFI</sequence>
<comment type="caution">
    <text evidence="2">The sequence shown here is derived from an EMBL/GenBank/DDBJ whole genome shotgun (WGS) entry which is preliminary data.</text>
</comment>
<keyword evidence="3" id="KW-1185">Reference proteome</keyword>
<organism evidence="2 3">
    <name type="scientific">Cardiocondyla obscurior</name>
    <dbReference type="NCBI Taxonomy" id="286306"/>
    <lineage>
        <taxon>Eukaryota</taxon>
        <taxon>Metazoa</taxon>
        <taxon>Ecdysozoa</taxon>
        <taxon>Arthropoda</taxon>
        <taxon>Hexapoda</taxon>
        <taxon>Insecta</taxon>
        <taxon>Pterygota</taxon>
        <taxon>Neoptera</taxon>
        <taxon>Endopterygota</taxon>
        <taxon>Hymenoptera</taxon>
        <taxon>Apocrita</taxon>
        <taxon>Aculeata</taxon>
        <taxon>Formicoidea</taxon>
        <taxon>Formicidae</taxon>
        <taxon>Myrmicinae</taxon>
        <taxon>Cardiocondyla</taxon>
    </lineage>
</organism>
<protein>
    <submittedName>
        <fullName evidence="2">Uncharacterized protein</fullName>
    </submittedName>
</protein>
<accession>A0AAW2E758</accession>
<evidence type="ECO:0000313" key="2">
    <source>
        <dbReference type="EMBL" id="KAL0099523.1"/>
    </source>
</evidence>
<evidence type="ECO:0000313" key="3">
    <source>
        <dbReference type="Proteomes" id="UP001430953"/>
    </source>
</evidence>
<name>A0AAW2E758_9HYME</name>
<dbReference type="EMBL" id="JADYXP020000027">
    <property type="protein sequence ID" value="KAL0099523.1"/>
    <property type="molecule type" value="Genomic_DNA"/>
</dbReference>
<dbReference type="Proteomes" id="UP001430953">
    <property type="component" value="Unassembled WGS sequence"/>
</dbReference>
<keyword evidence="1" id="KW-0812">Transmembrane</keyword>
<keyword evidence="1" id="KW-1133">Transmembrane helix</keyword>
<keyword evidence="1" id="KW-0472">Membrane</keyword>
<evidence type="ECO:0000256" key="1">
    <source>
        <dbReference type="SAM" id="Phobius"/>
    </source>
</evidence>